<evidence type="ECO:0000313" key="3">
    <source>
        <dbReference type="Proteomes" id="UP000184212"/>
    </source>
</evidence>
<sequence>MKASILNQKIKVPGLISLALILLLWNPVYSQEDSVAAPTAKASKPVKNMFSGIWLIDNQSAMVPIKGTFEFDILHRFGVVNNGYEDFFGLFASSNIRLGFNYSPIDRLYVGFGLTKYKMLWDVNAKYAIFQQTSDGRWPVSITYYGNAAIDTRSEEFFVHFSDRLSYFNQIIIARKITPKFSAQIAPSLSHTNVVNGYYSEPGVVSPERKHDHFAVAISGRYKLTETLSVLANYDQPITKHKSGNPHPNLSFGLDVTTSSHSFQLFFGNYYFLSPQQNNMYNANDYTKGQYLIGFNITRLWNF</sequence>
<reference evidence="2 3" key="1">
    <citation type="submission" date="2016-11" db="EMBL/GenBank/DDBJ databases">
        <authorList>
            <person name="Jaros S."/>
            <person name="Januszkiewicz K."/>
            <person name="Wedrychowicz H."/>
        </authorList>
    </citation>
    <scope>NUCLEOTIDE SEQUENCE [LARGE SCALE GENOMIC DNA]</scope>
    <source>
        <strain evidence="2 3">DSM 24574</strain>
    </source>
</reference>
<proteinExistence type="predicted"/>
<dbReference type="EMBL" id="FQWQ01000002">
    <property type="protein sequence ID" value="SHH18616.1"/>
    <property type="molecule type" value="Genomic_DNA"/>
</dbReference>
<accession>A0A1M5QXK1</accession>
<protein>
    <recommendedName>
        <fullName evidence="1">DUF5777 domain-containing protein</fullName>
    </recommendedName>
</protein>
<name>A0A1M5QXK1_9BACT</name>
<evidence type="ECO:0000259" key="1">
    <source>
        <dbReference type="Pfam" id="PF19089"/>
    </source>
</evidence>
<dbReference type="STRING" id="947013.SAMN04488109_3064"/>
<dbReference type="Pfam" id="PF19089">
    <property type="entry name" value="DUF5777"/>
    <property type="match status" value="1"/>
</dbReference>
<gene>
    <name evidence="2" type="ORF">SAMN04488109_3064</name>
</gene>
<dbReference type="AlphaFoldDB" id="A0A1M5QXK1"/>
<evidence type="ECO:0000313" key="2">
    <source>
        <dbReference type="EMBL" id="SHH18616.1"/>
    </source>
</evidence>
<dbReference type="RefSeq" id="WP_084138150.1">
    <property type="nucleotide sequence ID" value="NZ_FQWQ01000002.1"/>
</dbReference>
<dbReference type="Proteomes" id="UP000184212">
    <property type="component" value="Unassembled WGS sequence"/>
</dbReference>
<keyword evidence="3" id="KW-1185">Reference proteome</keyword>
<organism evidence="2 3">
    <name type="scientific">Chryseolinea serpens</name>
    <dbReference type="NCBI Taxonomy" id="947013"/>
    <lineage>
        <taxon>Bacteria</taxon>
        <taxon>Pseudomonadati</taxon>
        <taxon>Bacteroidota</taxon>
        <taxon>Cytophagia</taxon>
        <taxon>Cytophagales</taxon>
        <taxon>Fulvivirgaceae</taxon>
        <taxon>Chryseolinea</taxon>
    </lineage>
</organism>
<feature type="domain" description="DUF5777" evidence="1">
    <location>
        <begin position="50"/>
        <end position="301"/>
    </location>
</feature>
<dbReference type="InterPro" id="IPR045916">
    <property type="entry name" value="DUF5777"/>
</dbReference>